<dbReference type="Gene3D" id="1.25.40.10">
    <property type="entry name" value="Tetratricopeptide repeat domain"/>
    <property type="match status" value="2"/>
</dbReference>
<keyword evidence="1" id="KW-0677">Repeat</keyword>
<keyword evidence="4" id="KW-1185">Reference proteome</keyword>
<dbReference type="Pfam" id="PF13041">
    <property type="entry name" value="PPR_2"/>
    <property type="match status" value="1"/>
</dbReference>
<dbReference type="PANTHER" id="PTHR47594:SF5">
    <property type="entry name" value="PENTACOTRIPEPTIDE-REPEAT REGION OF PRORP DOMAIN-CONTAINING PROTEIN"/>
    <property type="match status" value="1"/>
</dbReference>
<feature type="repeat" description="PPR" evidence="2">
    <location>
        <begin position="120"/>
        <end position="154"/>
    </location>
</feature>
<dbReference type="InterPro" id="IPR002885">
    <property type="entry name" value="PPR_rpt"/>
</dbReference>
<sequence>MLTNTGYSPMRIQSIQTPFGFDKAQLRFATTTITCGLRKPLRTRRRTDGVLSTEAIQAVQSLKLAAKNPSKLHQVFNSKLNRLLKDDLLDAFAELQRQQHLDLALKVFEFIRNEAWYEPDHSLYGDLMLMFGKKKLIDKVENLFFDLIEEGLKPDTRAYTELIGAYLKVFEFIRNEAWYKPDHSLYGDLMLMFGKKKLIDKVEKLFFDLIEEGLKPDTRAYTELIGAYLKVDMIDKAMETYESMKASGCVPDELTLTIMIRNLESAGRDDLAAVVKNDCVEYLDSPKKFLKEVARRYPKRLRLNLV</sequence>
<evidence type="ECO:0000256" key="2">
    <source>
        <dbReference type="PROSITE-ProRule" id="PRU00708"/>
    </source>
</evidence>
<gene>
    <name evidence="3" type="ORF">HannXRQ_Chr13g0419631</name>
</gene>
<dbReference type="Pfam" id="PF01535">
    <property type="entry name" value="PPR"/>
    <property type="match status" value="1"/>
</dbReference>
<evidence type="ECO:0000313" key="3">
    <source>
        <dbReference type="EMBL" id="OTG03035.1"/>
    </source>
</evidence>
<proteinExistence type="predicted"/>
<dbReference type="PROSITE" id="PS51375">
    <property type="entry name" value="PPR"/>
    <property type="match status" value="3"/>
</dbReference>
<protein>
    <submittedName>
        <fullName evidence="3">Putative pentatricopeptide repeat protein</fullName>
    </submittedName>
</protein>
<organism evidence="3 4">
    <name type="scientific">Helianthus annuus</name>
    <name type="common">Common sunflower</name>
    <dbReference type="NCBI Taxonomy" id="4232"/>
    <lineage>
        <taxon>Eukaryota</taxon>
        <taxon>Viridiplantae</taxon>
        <taxon>Streptophyta</taxon>
        <taxon>Embryophyta</taxon>
        <taxon>Tracheophyta</taxon>
        <taxon>Spermatophyta</taxon>
        <taxon>Magnoliopsida</taxon>
        <taxon>eudicotyledons</taxon>
        <taxon>Gunneridae</taxon>
        <taxon>Pentapetalae</taxon>
        <taxon>asterids</taxon>
        <taxon>campanulids</taxon>
        <taxon>Asterales</taxon>
        <taxon>Asteraceae</taxon>
        <taxon>Asteroideae</taxon>
        <taxon>Heliantheae alliance</taxon>
        <taxon>Heliantheae</taxon>
        <taxon>Helianthus</taxon>
    </lineage>
</organism>
<dbReference type="PANTHER" id="PTHR47594">
    <property type="entry name" value="PPR CONTAINING PLANT-LIKE PROTEIN"/>
    <property type="match status" value="1"/>
</dbReference>
<dbReference type="AlphaFoldDB" id="A0A251SW08"/>
<feature type="repeat" description="PPR" evidence="2">
    <location>
        <begin position="217"/>
        <end position="251"/>
    </location>
</feature>
<dbReference type="OMA" id="VRNEEWY"/>
<reference evidence="4" key="1">
    <citation type="journal article" date="2017" name="Nature">
        <title>The sunflower genome provides insights into oil metabolism, flowering and Asterid evolution.</title>
        <authorList>
            <person name="Badouin H."/>
            <person name="Gouzy J."/>
            <person name="Grassa C.J."/>
            <person name="Murat F."/>
            <person name="Staton S.E."/>
            <person name="Cottret L."/>
            <person name="Lelandais-Briere C."/>
            <person name="Owens G.L."/>
            <person name="Carrere S."/>
            <person name="Mayjonade B."/>
            <person name="Legrand L."/>
            <person name="Gill N."/>
            <person name="Kane N.C."/>
            <person name="Bowers J.E."/>
            <person name="Hubner S."/>
            <person name="Bellec A."/>
            <person name="Berard A."/>
            <person name="Berges H."/>
            <person name="Blanchet N."/>
            <person name="Boniface M.C."/>
            <person name="Brunel D."/>
            <person name="Catrice O."/>
            <person name="Chaidir N."/>
            <person name="Claudel C."/>
            <person name="Donnadieu C."/>
            <person name="Faraut T."/>
            <person name="Fievet G."/>
            <person name="Helmstetter N."/>
            <person name="King M."/>
            <person name="Knapp S.J."/>
            <person name="Lai Z."/>
            <person name="Le Paslier M.C."/>
            <person name="Lippi Y."/>
            <person name="Lorenzon L."/>
            <person name="Mandel J.R."/>
            <person name="Marage G."/>
            <person name="Marchand G."/>
            <person name="Marquand E."/>
            <person name="Bret-Mestries E."/>
            <person name="Morien E."/>
            <person name="Nambeesan S."/>
            <person name="Nguyen T."/>
            <person name="Pegot-Espagnet P."/>
            <person name="Pouilly N."/>
            <person name="Raftis F."/>
            <person name="Sallet E."/>
            <person name="Schiex T."/>
            <person name="Thomas J."/>
            <person name="Vandecasteele C."/>
            <person name="Vares D."/>
            <person name="Vear F."/>
            <person name="Vautrin S."/>
            <person name="Crespi M."/>
            <person name="Mangin B."/>
            <person name="Burke J.M."/>
            <person name="Salse J."/>
            <person name="Munos S."/>
            <person name="Vincourt P."/>
            <person name="Rieseberg L.H."/>
            <person name="Langlade N.B."/>
        </authorList>
    </citation>
    <scope>NUCLEOTIDE SEQUENCE [LARGE SCALE GENOMIC DNA]</scope>
    <source>
        <strain evidence="4">cv. SF193</strain>
    </source>
</reference>
<dbReference type="GO" id="GO:0003723">
    <property type="term" value="F:RNA binding"/>
    <property type="evidence" value="ECO:0007669"/>
    <property type="project" value="InterPro"/>
</dbReference>
<dbReference type="InParanoid" id="A0A251SW08"/>
<dbReference type="EMBL" id="CM007902">
    <property type="protein sequence ID" value="OTG03035.1"/>
    <property type="molecule type" value="Genomic_DNA"/>
</dbReference>
<evidence type="ECO:0000313" key="4">
    <source>
        <dbReference type="Proteomes" id="UP000215914"/>
    </source>
</evidence>
<dbReference type="GO" id="GO:0009658">
    <property type="term" value="P:chloroplast organization"/>
    <property type="evidence" value="ECO:0007669"/>
    <property type="project" value="InterPro"/>
</dbReference>
<name>A0A251SW08_HELAN</name>
<dbReference type="InterPro" id="IPR011990">
    <property type="entry name" value="TPR-like_helical_dom_sf"/>
</dbReference>
<dbReference type="NCBIfam" id="TIGR00756">
    <property type="entry name" value="PPR"/>
    <property type="match status" value="1"/>
</dbReference>
<accession>A0A251SW08</accession>
<dbReference type="InterPro" id="IPR044190">
    <property type="entry name" value="THA8-like"/>
</dbReference>
<feature type="repeat" description="PPR" evidence="2">
    <location>
        <begin position="182"/>
        <end position="216"/>
    </location>
</feature>
<dbReference type="GO" id="GO:0000373">
    <property type="term" value="P:Group II intron splicing"/>
    <property type="evidence" value="ECO:0007669"/>
    <property type="project" value="InterPro"/>
</dbReference>
<dbReference type="Proteomes" id="UP000215914">
    <property type="component" value="Chromosome 13"/>
</dbReference>
<evidence type="ECO:0000256" key="1">
    <source>
        <dbReference type="ARBA" id="ARBA00022737"/>
    </source>
</evidence>